<feature type="domain" description="FAS1" evidence="1">
    <location>
        <begin position="173"/>
        <end position="321"/>
    </location>
</feature>
<protein>
    <submittedName>
        <fullName evidence="2">Uncaracterized surface protein containing fasciclin (FAS1) repeats</fullName>
    </submittedName>
</protein>
<dbReference type="Pfam" id="PF02469">
    <property type="entry name" value="Fasciclin"/>
    <property type="match status" value="2"/>
</dbReference>
<dbReference type="Proteomes" id="UP000199310">
    <property type="component" value="Unassembled WGS sequence"/>
</dbReference>
<dbReference type="SUPFAM" id="SSF82153">
    <property type="entry name" value="FAS1 domain"/>
    <property type="match status" value="2"/>
</dbReference>
<dbReference type="AlphaFoldDB" id="A0A1I0SBH1"/>
<dbReference type="PROSITE" id="PS50213">
    <property type="entry name" value="FAS1"/>
    <property type="match status" value="2"/>
</dbReference>
<name>A0A1I0SBH1_9BACT</name>
<dbReference type="SMART" id="SM00554">
    <property type="entry name" value="FAS1"/>
    <property type="match status" value="2"/>
</dbReference>
<gene>
    <name evidence="2" type="ORF">SAMN04488122_5754</name>
</gene>
<dbReference type="InterPro" id="IPR036378">
    <property type="entry name" value="FAS1_dom_sf"/>
</dbReference>
<evidence type="ECO:0000313" key="2">
    <source>
        <dbReference type="EMBL" id="SEW53915.1"/>
    </source>
</evidence>
<proteinExistence type="predicted"/>
<dbReference type="OrthoDB" id="1144324at2"/>
<feature type="domain" description="FAS1" evidence="1">
    <location>
        <begin position="31"/>
        <end position="168"/>
    </location>
</feature>
<dbReference type="EMBL" id="FOJG01000002">
    <property type="protein sequence ID" value="SEW53915.1"/>
    <property type="molecule type" value="Genomic_DNA"/>
</dbReference>
<dbReference type="RefSeq" id="WP_089901322.1">
    <property type="nucleotide sequence ID" value="NZ_FOJG01000002.1"/>
</dbReference>
<evidence type="ECO:0000259" key="1">
    <source>
        <dbReference type="PROSITE" id="PS50213"/>
    </source>
</evidence>
<accession>A0A1I0SBH1</accession>
<sequence length="325" mass="35063">MKIGRYAGVLLMLLAACTKKDDSAAGPDEINRLSYIIDDNKFNFSFFNTALGRTGYRNTLAGPGPYTVMIPDNNAFIKAGYANEQAVLTESGNVLNSLLSYHIVNGTWELNKLPFKFNQELTSVSGAKMYVTRWVKGTDTLLTINGTPLLAYNLPASNGVIQVLDNVLQPLTHKTLSAAISADTTLNFLNVALQQAGLKELLSGEDAYTVFAPSNQAFRQAGFLSIDSINATSPAVLREMLAYQLFSGRKFVYDYILTTGPSGQSDQAMSNGNNTTIQLLKSGVKYTGISITGPGNSTPAQVKKANVMAGNGVLHIIDQVLKENQ</sequence>
<reference evidence="3" key="1">
    <citation type="submission" date="2016-10" db="EMBL/GenBank/DDBJ databases">
        <authorList>
            <person name="Varghese N."/>
            <person name="Submissions S."/>
        </authorList>
    </citation>
    <scope>NUCLEOTIDE SEQUENCE [LARGE SCALE GENOMIC DNA]</scope>
    <source>
        <strain evidence="3">DSM 3695</strain>
    </source>
</reference>
<dbReference type="PANTHER" id="PTHR10900:SF77">
    <property type="entry name" value="FI19380P1"/>
    <property type="match status" value="1"/>
</dbReference>
<evidence type="ECO:0000313" key="3">
    <source>
        <dbReference type="Proteomes" id="UP000199310"/>
    </source>
</evidence>
<dbReference type="STRING" id="29529.SAMN04488122_5754"/>
<dbReference type="Gene3D" id="2.30.180.10">
    <property type="entry name" value="FAS1 domain"/>
    <property type="match status" value="2"/>
</dbReference>
<keyword evidence="3" id="KW-1185">Reference proteome</keyword>
<organism evidence="2 3">
    <name type="scientific">Chitinophaga arvensicola</name>
    <dbReference type="NCBI Taxonomy" id="29529"/>
    <lineage>
        <taxon>Bacteria</taxon>
        <taxon>Pseudomonadati</taxon>
        <taxon>Bacteroidota</taxon>
        <taxon>Chitinophagia</taxon>
        <taxon>Chitinophagales</taxon>
        <taxon>Chitinophagaceae</taxon>
        <taxon>Chitinophaga</taxon>
    </lineage>
</organism>
<dbReference type="InterPro" id="IPR050904">
    <property type="entry name" value="Adhesion/Biosynth-related"/>
</dbReference>
<dbReference type="InterPro" id="IPR000782">
    <property type="entry name" value="FAS1_domain"/>
</dbReference>
<dbReference type="PROSITE" id="PS51257">
    <property type="entry name" value="PROKAR_LIPOPROTEIN"/>
    <property type="match status" value="1"/>
</dbReference>
<dbReference type="PANTHER" id="PTHR10900">
    <property type="entry name" value="PERIOSTIN-RELATED"/>
    <property type="match status" value="1"/>
</dbReference>